<evidence type="ECO:0000313" key="4">
    <source>
        <dbReference type="Proteomes" id="UP000030663"/>
    </source>
</evidence>
<keyword evidence="2" id="KW-0732">Signal</keyword>
<dbReference type="HOGENOM" id="CLU_2333697_0_0_1"/>
<dbReference type="OrthoDB" id="10274636at2759"/>
<feature type="signal peptide" evidence="2">
    <location>
        <begin position="1"/>
        <end position="28"/>
    </location>
</feature>
<proteinExistence type="predicted"/>
<feature type="chain" id="PRO_5004937406" evidence="2">
    <location>
        <begin position="29"/>
        <end position="98"/>
    </location>
</feature>
<protein>
    <submittedName>
        <fullName evidence="3">Uncharacterized protein</fullName>
    </submittedName>
</protein>
<dbReference type="EMBL" id="JH658378">
    <property type="protein sequence ID" value="EXK89167.1"/>
    <property type="molecule type" value="Genomic_DNA"/>
</dbReference>
<organism evidence="3 4">
    <name type="scientific">Fusarium oxysporum f. sp. raphani 54005</name>
    <dbReference type="NCBI Taxonomy" id="1089458"/>
    <lineage>
        <taxon>Eukaryota</taxon>
        <taxon>Fungi</taxon>
        <taxon>Dikarya</taxon>
        <taxon>Ascomycota</taxon>
        <taxon>Pezizomycotina</taxon>
        <taxon>Sordariomycetes</taxon>
        <taxon>Hypocreomycetidae</taxon>
        <taxon>Hypocreales</taxon>
        <taxon>Nectriaceae</taxon>
        <taxon>Fusarium</taxon>
        <taxon>Fusarium oxysporum species complex</taxon>
    </lineage>
</organism>
<reference evidence="3 4" key="1">
    <citation type="submission" date="2011-11" db="EMBL/GenBank/DDBJ databases">
        <title>The Genome Sequence of Fusarium oxysporum PHW815.</title>
        <authorList>
            <consortium name="The Broad Institute Genome Sequencing Platform"/>
            <person name="Ma L.-J."/>
            <person name="Gale L.R."/>
            <person name="Schwartz D.C."/>
            <person name="Zhou S."/>
            <person name="Corby-Kistler H."/>
            <person name="Young S.K."/>
            <person name="Zeng Q."/>
            <person name="Gargeya S."/>
            <person name="Fitzgerald M."/>
            <person name="Haas B."/>
            <person name="Abouelleil A."/>
            <person name="Alvarado L."/>
            <person name="Arachchi H.M."/>
            <person name="Berlin A."/>
            <person name="Brown A."/>
            <person name="Chapman S.B."/>
            <person name="Chen Z."/>
            <person name="Dunbar C."/>
            <person name="Freedman E."/>
            <person name="Gearin G."/>
            <person name="Goldberg J."/>
            <person name="Griggs A."/>
            <person name="Gujja S."/>
            <person name="Heiman D."/>
            <person name="Howarth C."/>
            <person name="Larson L."/>
            <person name="Lui A."/>
            <person name="MacDonald P.J.P."/>
            <person name="Montmayeur A."/>
            <person name="Murphy C."/>
            <person name="Neiman D."/>
            <person name="Pearson M."/>
            <person name="Priest M."/>
            <person name="Roberts A."/>
            <person name="Saif S."/>
            <person name="Shea T."/>
            <person name="Shenoy N."/>
            <person name="Sisk P."/>
            <person name="Stolte C."/>
            <person name="Sykes S."/>
            <person name="Wortman J."/>
            <person name="Nusbaum C."/>
            <person name="Birren B."/>
        </authorList>
    </citation>
    <scope>NUCLEOTIDE SEQUENCE [LARGE SCALE GENOMIC DNA]</scope>
    <source>
        <strain evidence="3 4">54005</strain>
    </source>
</reference>
<dbReference type="Proteomes" id="UP000030663">
    <property type="component" value="Unassembled WGS sequence"/>
</dbReference>
<keyword evidence="4" id="KW-1185">Reference proteome</keyword>
<evidence type="ECO:0000313" key="3">
    <source>
        <dbReference type="EMBL" id="EXK89167.1"/>
    </source>
</evidence>
<dbReference type="AlphaFoldDB" id="X0D3F4"/>
<feature type="region of interest" description="Disordered" evidence="1">
    <location>
        <begin position="78"/>
        <end position="98"/>
    </location>
</feature>
<name>X0D3F4_FUSOX</name>
<sequence length="98" mass="10688">MEGMVSVRLLLQSLVLVSLRIVSGPLRSAPQVPYALKEDLAVFVRPWMGDMWLALFSMGKKPMISLKISGTSRCVSSSVLQGPKLSSAPKEPDRSSEL</sequence>
<gene>
    <name evidence="3" type="ORF">FOQG_07866</name>
</gene>
<evidence type="ECO:0000256" key="2">
    <source>
        <dbReference type="SAM" id="SignalP"/>
    </source>
</evidence>
<evidence type="ECO:0000256" key="1">
    <source>
        <dbReference type="SAM" id="MobiDB-lite"/>
    </source>
</evidence>
<accession>X0D3F4</accession>